<dbReference type="AlphaFoldDB" id="A0AAJ7SAJ9"/>
<keyword evidence="5" id="KW-0472">Membrane</keyword>
<reference evidence="7" key="1">
    <citation type="submission" date="2025-08" db="UniProtKB">
        <authorList>
            <consortium name="RefSeq"/>
        </authorList>
    </citation>
    <scope>IDENTIFICATION</scope>
    <source>
        <tissue evidence="7">Whole body</tissue>
    </source>
</reference>
<dbReference type="GO" id="GO:0005886">
    <property type="term" value="C:plasma membrane"/>
    <property type="evidence" value="ECO:0007669"/>
    <property type="project" value="TreeGrafter"/>
</dbReference>
<feature type="non-terminal residue" evidence="7">
    <location>
        <position position="1"/>
    </location>
</feature>
<dbReference type="PANTHER" id="PTHR24248:SF66">
    <property type="entry name" value="OCTOPAMINE RECEPTOR BETA-3R"/>
    <property type="match status" value="1"/>
</dbReference>
<keyword evidence="5" id="KW-0812">Transmembrane</keyword>
<dbReference type="Proteomes" id="UP000694925">
    <property type="component" value="Unplaced"/>
</dbReference>
<dbReference type="GO" id="GO:0004989">
    <property type="term" value="F:octopamine receptor activity"/>
    <property type="evidence" value="ECO:0007669"/>
    <property type="project" value="TreeGrafter"/>
</dbReference>
<name>A0AAJ7SAJ9_9HYME</name>
<evidence type="ECO:0000256" key="5">
    <source>
        <dbReference type="SAM" id="Phobius"/>
    </source>
</evidence>
<dbReference type="GO" id="GO:0071880">
    <property type="term" value="P:adenylate cyclase-activating adrenergic receptor signaling pathway"/>
    <property type="evidence" value="ECO:0007669"/>
    <property type="project" value="TreeGrafter"/>
</dbReference>
<evidence type="ECO:0000256" key="3">
    <source>
        <dbReference type="ARBA" id="ARBA00023170"/>
    </source>
</evidence>
<dbReference type="GeneID" id="113465009"/>
<dbReference type="RefSeq" id="XP_026673908.1">
    <property type="nucleotide sequence ID" value="XM_026818107.1"/>
</dbReference>
<accession>A0AAJ7SAJ9</accession>
<gene>
    <name evidence="7" type="primary">LOC113465009</name>
</gene>
<organism evidence="6 7">
    <name type="scientific">Ceratina calcarata</name>
    <dbReference type="NCBI Taxonomy" id="156304"/>
    <lineage>
        <taxon>Eukaryota</taxon>
        <taxon>Metazoa</taxon>
        <taxon>Ecdysozoa</taxon>
        <taxon>Arthropoda</taxon>
        <taxon>Hexapoda</taxon>
        <taxon>Insecta</taxon>
        <taxon>Pterygota</taxon>
        <taxon>Neoptera</taxon>
        <taxon>Endopterygota</taxon>
        <taxon>Hymenoptera</taxon>
        <taxon>Apocrita</taxon>
        <taxon>Aculeata</taxon>
        <taxon>Apoidea</taxon>
        <taxon>Anthophila</taxon>
        <taxon>Apidae</taxon>
        <taxon>Ceratina</taxon>
        <taxon>Zadontomerus</taxon>
    </lineage>
</organism>
<dbReference type="PANTHER" id="PTHR24248">
    <property type="entry name" value="ADRENERGIC RECEPTOR-RELATED G-PROTEIN COUPLED RECEPTOR"/>
    <property type="match status" value="1"/>
</dbReference>
<keyword evidence="3" id="KW-0675">Receptor</keyword>
<keyword evidence="4" id="KW-0807">Transducer</keyword>
<evidence type="ECO:0000256" key="4">
    <source>
        <dbReference type="ARBA" id="ARBA00023224"/>
    </source>
</evidence>
<keyword evidence="6" id="KW-1185">Reference proteome</keyword>
<comment type="subcellular location">
    <subcellularLocation>
        <location evidence="1">Membrane</location>
        <topology evidence="1">Multi-pass membrane protein</topology>
    </subcellularLocation>
</comment>
<keyword evidence="5" id="KW-1133">Transmembrane helix</keyword>
<dbReference type="Gene3D" id="1.20.1070.10">
    <property type="entry name" value="Rhodopsin 7-helix transmembrane proteins"/>
    <property type="match status" value="1"/>
</dbReference>
<keyword evidence="2" id="KW-0297">G-protein coupled receptor</keyword>
<proteinExistence type="predicted"/>
<dbReference type="GO" id="GO:0043410">
    <property type="term" value="P:positive regulation of MAPK cascade"/>
    <property type="evidence" value="ECO:0007669"/>
    <property type="project" value="TreeGrafter"/>
</dbReference>
<evidence type="ECO:0000313" key="7">
    <source>
        <dbReference type="RefSeq" id="XP_026673908.1"/>
    </source>
</evidence>
<dbReference type="KEGG" id="ccal:113465009"/>
<dbReference type="SUPFAM" id="SSF81321">
    <property type="entry name" value="Family A G protein-coupled receptor-like"/>
    <property type="match status" value="1"/>
</dbReference>
<evidence type="ECO:0000313" key="6">
    <source>
        <dbReference type="Proteomes" id="UP000694925"/>
    </source>
</evidence>
<evidence type="ECO:0000256" key="1">
    <source>
        <dbReference type="ARBA" id="ARBA00004141"/>
    </source>
</evidence>
<protein>
    <submittedName>
        <fullName evidence="7">Uncharacterized protein LOC113465009</fullName>
    </submittedName>
</protein>
<sequence>RQDKTFKSLLDPNRISCKTLWPPFHGLLLSYYPFHKQLSTKFLHVSQTFVVLKKFITPSSSTIFPSKNVNQVCNFVVNRLYAVISSSVSFWIPGVVMIVMYCKIYKEAVRQREALSRASSNTVLNSVHLHRSSTSRHHSRASHQLLLHPSDASDFGRPVSYRAPSELNVENGE</sequence>
<feature type="transmembrane region" description="Helical" evidence="5">
    <location>
        <begin position="80"/>
        <end position="102"/>
    </location>
</feature>
<evidence type="ECO:0000256" key="2">
    <source>
        <dbReference type="ARBA" id="ARBA00023040"/>
    </source>
</evidence>